<dbReference type="PANTHER" id="PTHR11010:SF38">
    <property type="entry name" value="LYSOSOMAL PRO-X CARBOXYPEPTIDASE"/>
    <property type="match status" value="1"/>
</dbReference>
<dbReference type="Gene3D" id="3.40.50.1820">
    <property type="entry name" value="alpha/beta hydrolase"/>
    <property type="match status" value="1"/>
</dbReference>
<protein>
    <recommendedName>
        <fullName evidence="9">Lysosomal Pro-X carboxypeptidase</fullName>
    </recommendedName>
</protein>
<dbReference type="AlphaFoldDB" id="A0A3R6Y9N0"/>
<comment type="caution">
    <text evidence="7">The sequence shown here is derived from an EMBL/GenBank/DDBJ whole genome shotgun (WGS) entry which is preliminary data.</text>
</comment>
<keyword evidence="5" id="KW-0325">Glycoprotein</keyword>
<dbReference type="InterPro" id="IPR008758">
    <property type="entry name" value="Peptidase_S28"/>
</dbReference>
<organism evidence="7 8">
    <name type="scientific">Aphanomyces invadans</name>
    <dbReference type="NCBI Taxonomy" id="157072"/>
    <lineage>
        <taxon>Eukaryota</taxon>
        <taxon>Sar</taxon>
        <taxon>Stramenopiles</taxon>
        <taxon>Oomycota</taxon>
        <taxon>Saprolegniomycetes</taxon>
        <taxon>Saprolegniales</taxon>
        <taxon>Verrucalvaceae</taxon>
        <taxon>Aphanomyces</taxon>
    </lineage>
</organism>
<gene>
    <name evidence="7" type="ORF">DYB32_004409</name>
</gene>
<evidence type="ECO:0000256" key="3">
    <source>
        <dbReference type="ARBA" id="ARBA00022729"/>
    </source>
</evidence>
<dbReference type="VEuPathDB" id="FungiDB:H310_03446"/>
<keyword evidence="6" id="KW-0812">Transmembrane</keyword>
<dbReference type="SUPFAM" id="SSF53474">
    <property type="entry name" value="alpha/beta-Hydrolases"/>
    <property type="match status" value="1"/>
</dbReference>
<keyword evidence="6" id="KW-1133">Transmembrane helix</keyword>
<dbReference type="Proteomes" id="UP000285060">
    <property type="component" value="Unassembled WGS sequence"/>
</dbReference>
<dbReference type="InterPro" id="IPR042269">
    <property type="entry name" value="Ser_carbopepase_S28_SKS"/>
</dbReference>
<keyword evidence="4" id="KW-0378">Hydrolase</keyword>
<reference evidence="7 8" key="1">
    <citation type="submission" date="2018-08" db="EMBL/GenBank/DDBJ databases">
        <title>Aphanomyces genome sequencing and annotation.</title>
        <authorList>
            <person name="Minardi D."/>
            <person name="Oidtmann B."/>
            <person name="Van Der Giezen M."/>
            <person name="Studholme D.J."/>
        </authorList>
    </citation>
    <scope>NUCLEOTIDE SEQUENCE [LARGE SCALE GENOMIC DNA]</scope>
    <source>
        <strain evidence="7 8">NJM0002</strain>
    </source>
</reference>
<accession>A0A3R6Y9N0</accession>
<evidence type="ECO:0000256" key="5">
    <source>
        <dbReference type="ARBA" id="ARBA00023180"/>
    </source>
</evidence>
<evidence type="ECO:0000313" key="7">
    <source>
        <dbReference type="EMBL" id="RHY30322.1"/>
    </source>
</evidence>
<evidence type="ECO:0000256" key="1">
    <source>
        <dbReference type="ARBA" id="ARBA00011079"/>
    </source>
</evidence>
<dbReference type="GO" id="GO:0008239">
    <property type="term" value="F:dipeptidyl-peptidase activity"/>
    <property type="evidence" value="ECO:0007669"/>
    <property type="project" value="TreeGrafter"/>
</dbReference>
<comment type="similarity">
    <text evidence="1">Belongs to the peptidase S28 family.</text>
</comment>
<evidence type="ECO:0000256" key="6">
    <source>
        <dbReference type="SAM" id="Phobius"/>
    </source>
</evidence>
<dbReference type="Pfam" id="PF05577">
    <property type="entry name" value="Peptidase_S28"/>
    <property type="match status" value="1"/>
</dbReference>
<name>A0A3R6Y9N0_9STRA</name>
<evidence type="ECO:0000256" key="2">
    <source>
        <dbReference type="ARBA" id="ARBA00022670"/>
    </source>
</evidence>
<feature type="transmembrane region" description="Helical" evidence="6">
    <location>
        <begin position="21"/>
        <end position="42"/>
    </location>
</feature>
<dbReference type="GO" id="GO:0006508">
    <property type="term" value="P:proteolysis"/>
    <property type="evidence" value="ECO:0007669"/>
    <property type="project" value="UniProtKB-KW"/>
</dbReference>
<keyword evidence="2" id="KW-0645">Protease</keyword>
<evidence type="ECO:0000256" key="4">
    <source>
        <dbReference type="ARBA" id="ARBA00022801"/>
    </source>
</evidence>
<dbReference type="InterPro" id="IPR029058">
    <property type="entry name" value="AB_hydrolase_fold"/>
</dbReference>
<proteinExistence type="inferred from homology"/>
<keyword evidence="3" id="KW-0732">Signal</keyword>
<keyword evidence="8" id="KW-1185">Reference proteome</keyword>
<evidence type="ECO:0008006" key="9">
    <source>
        <dbReference type="Google" id="ProtNLM"/>
    </source>
</evidence>
<dbReference type="Gene3D" id="1.20.120.980">
    <property type="entry name" value="Serine carboxypeptidase S28, SKS domain"/>
    <property type="match status" value="1"/>
</dbReference>
<keyword evidence="6" id="KW-0472">Membrane</keyword>
<sequence>MEGVPLLTSTPSTVAPPARSFKALLGVAFVFAGIFVCSVVTVNQHTTHGPSPPSSNATAFSGDLRKRCSELYMTQTLNHFEAIPDTYSQRYFVCSEFWHGDGAPIFFYVGNEADVELYLNHTGLMWENAAEFGALLVFAEHRFFGKSVPYGADASKHLQHLSSEQALADYAVLLREIKAARNVTKSAVIGFGGSYGGMLGTWFRIKYPHVIDGVIAGSAPVLSFLGDTPPANLTAYSQIVTFDASAAGGSVPNCVANVRRSWDVLFESAKTAEGRKFMGDALGLCEPLATEEDALSIPGWMKSAYEYLAMGNYPYPSSYIMNGVSELPAYPVRAACLPLEPLFPATKEGNRSLLHAMRASIGVYYNSTFDTPCYSTSSPSAESQVDANYWDYLFCSELYQPQDQGVNDMFWLDLHNDTAMAEECLAQWNVTLRPLWATTVYGGHKALKDTSNIVFSNGNYDPWSGMGVLEDMSESVVAVKVDGGAHHLDLMFSHPLDSPGVKAAREVEKAHIRKWIQQVHDARGKN</sequence>
<dbReference type="GO" id="GO:0070008">
    <property type="term" value="F:serine-type exopeptidase activity"/>
    <property type="evidence" value="ECO:0007669"/>
    <property type="project" value="InterPro"/>
</dbReference>
<evidence type="ECO:0000313" key="8">
    <source>
        <dbReference type="Proteomes" id="UP000285060"/>
    </source>
</evidence>
<dbReference type="PANTHER" id="PTHR11010">
    <property type="entry name" value="PROTEASE S28 PRO-X CARBOXYPEPTIDASE-RELATED"/>
    <property type="match status" value="1"/>
</dbReference>
<dbReference type="EMBL" id="QUSY01000330">
    <property type="protein sequence ID" value="RHY30322.1"/>
    <property type="molecule type" value="Genomic_DNA"/>
</dbReference>